<evidence type="ECO:0000259" key="8">
    <source>
        <dbReference type="Pfam" id="PF02776"/>
    </source>
</evidence>
<feature type="domain" description="Thiamine pyrophosphate enzyme N-terminal TPP-binding" evidence="8">
    <location>
        <begin position="24"/>
        <end position="133"/>
    </location>
</feature>
<proteinExistence type="inferred from homology"/>
<dbReference type="InterPro" id="IPR011766">
    <property type="entry name" value="TPP_enzyme_TPP-bd"/>
</dbReference>
<dbReference type="EMBL" id="CP159218">
    <property type="protein sequence ID" value="XCG64824.1"/>
    <property type="molecule type" value="Genomic_DNA"/>
</dbReference>
<evidence type="ECO:0000256" key="4">
    <source>
        <dbReference type="ARBA" id="ARBA00023052"/>
    </source>
</evidence>
<dbReference type="InterPro" id="IPR029061">
    <property type="entry name" value="THDP-binding"/>
</dbReference>
<accession>A0AAU8DSK0</accession>
<evidence type="ECO:0000256" key="6">
    <source>
        <dbReference type="HAMAP-Rule" id="MF_01659"/>
    </source>
</evidence>
<evidence type="ECO:0000256" key="2">
    <source>
        <dbReference type="ARBA" id="ARBA00022723"/>
    </source>
</evidence>
<dbReference type="Pfam" id="PF02776">
    <property type="entry name" value="TPP_enzyme_N"/>
    <property type="match status" value="1"/>
</dbReference>
<dbReference type="PANTHER" id="PTHR42916">
    <property type="entry name" value="2-SUCCINYL-5-ENOLPYRUVYL-6-HYDROXY-3-CYCLOHEXENE-1-CARBOXYLATE SYNTHASE"/>
    <property type="match status" value="1"/>
</dbReference>
<dbReference type="PIRSF" id="PIRSF004983">
    <property type="entry name" value="MenD"/>
    <property type="match status" value="1"/>
</dbReference>
<comment type="subunit">
    <text evidence="6">Homodimer.</text>
</comment>
<dbReference type="RefSeq" id="WP_353650436.1">
    <property type="nucleotide sequence ID" value="NZ_CP159218.1"/>
</dbReference>
<comment type="cofactor">
    <cofactor evidence="6">
        <name>Mg(2+)</name>
        <dbReference type="ChEBI" id="CHEBI:18420"/>
    </cofactor>
    <cofactor evidence="6">
        <name>Mn(2+)</name>
        <dbReference type="ChEBI" id="CHEBI:29035"/>
    </cofactor>
</comment>
<evidence type="ECO:0000313" key="9">
    <source>
        <dbReference type="EMBL" id="XCG64824.1"/>
    </source>
</evidence>
<keyword evidence="1 6" id="KW-0808">Transferase</keyword>
<protein>
    <recommendedName>
        <fullName evidence="6">2-succinyl-5-enolpyruvyl-6-hydroxy-3-cyclohexene-1-carboxylate synthase</fullName>
        <shortName evidence="6">SEPHCHC synthase</shortName>
        <ecNumber evidence="6">2.2.1.9</ecNumber>
    </recommendedName>
    <alternativeName>
        <fullName evidence="6">Menaquinone biosynthesis protein MenD</fullName>
    </alternativeName>
</protein>
<comment type="pathway">
    <text evidence="6">Quinol/quinone metabolism; 1,4-dihydroxy-2-naphthoate biosynthesis; 1,4-dihydroxy-2-naphthoate from chorismate: step 2/7.</text>
</comment>
<gene>
    <name evidence="6 9" type="primary">menD</name>
    <name evidence="9" type="ORF">ABLG96_05770</name>
</gene>
<dbReference type="Gene3D" id="3.40.50.970">
    <property type="match status" value="2"/>
</dbReference>
<dbReference type="GO" id="GO:0030145">
    <property type="term" value="F:manganese ion binding"/>
    <property type="evidence" value="ECO:0007669"/>
    <property type="project" value="UniProtKB-UniRule"/>
</dbReference>
<dbReference type="EC" id="2.2.1.9" evidence="6"/>
<reference evidence="9" key="1">
    <citation type="submission" date="2024-05" db="EMBL/GenBank/DDBJ databases">
        <authorList>
            <person name="Cai S.Y."/>
            <person name="Jin L.M."/>
            <person name="Li H.R."/>
        </authorList>
    </citation>
    <scope>NUCLEOTIDE SEQUENCE</scope>
    <source>
        <strain evidence="9">A5-74</strain>
    </source>
</reference>
<dbReference type="InterPro" id="IPR004433">
    <property type="entry name" value="MenaQ_synth_MenD"/>
</dbReference>
<dbReference type="CDD" id="cd07037">
    <property type="entry name" value="TPP_PYR_MenD"/>
    <property type="match status" value="1"/>
</dbReference>
<dbReference type="GO" id="GO:0030976">
    <property type="term" value="F:thiamine pyrophosphate binding"/>
    <property type="evidence" value="ECO:0007669"/>
    <property type="project" value="UniProtKB-UniRule"/>
</dbReference>
<dbReference type="NCBIfam" id="TIGR00173">
    <property type="entry name" value="menD"/>
    <property type="match status" value="1"/>
</dbReference>
<dbReference type="CDD" id="cd02009">
    <property type="entry name" value="TPP_SHCHC_synthase"/>
    <property type="match status" value="1"/>
</dbReference>
<keyword evidence="3 6" id="KW-0460">Magnesium</keyword>
<dbReference type="InterPro" id="IPR012001">
    <property type="entry name" value="Thiamin_PyroP_enz_TPP-bd_dom"/>
</dbReference>
<evidence type="ECO:0000259" key="7">
    <source>
        <dbReference type="Pfam" id="PF02775"/>
    </source>
</evidence>
<dbReference type="GO" id="GO:0009234">
    <property type="term" value="P:menaquinone biosynthetic process"/>
    <property type="evidence" value="ECO:0007669"/>
    <property type="project" value="UniProtKB-UniRule"/>
</dbReference>
<feature type="domain" description="Thiamine pyrophosphate enzyme TPP-binding" evidence="7">
    <location>
        <begin position="403"/>
        <end position="543"/>
    </location>
</feature>
<dbReference type="SUPFAM" id="SSF52518">
    <property type="entry name" value="Thiamin diphosphate-binding fold (THDP-binding)"/>
    <property type="match status" value="2"/>
</dbReference>
<comment type="catalytic activity">
    <reaction evidence="6">
        <text>isochorismate + 2-oxoglutarate + H(+) = 5-enolpyruvoyl-6-hydroxy-2-succinyl-cyclohex-3-ene-1-carboxylate + CO2</text>
        <dbReference type="Rhea" id="RHEA:25593"/>
        <dbReference type="ChEBI" id="CHEBI:15378"/>
        <dbReference type="ChEBI" id="CHEBI:16526"/>
        <dbReference type="ChEBI" id="CHEBI:16810"/>
        <dbReference type="ChEBI" id="CHEBI:29780"/>
        <dbReference type="ChEBI" id="CHEBI:58818"/>
        <dbReference type="EC" id="2.2.1.9"/>
    </reaction>
</comment>
<dbReference type="Gene3D" id="3.40.50.1220">
    <property type="entry name" value="TPP-binding domain"/>
    <property type="match status" value="1"/>
</dbReference>
<name>A0AAU8DSK0_9ACTN</name>
<evidence type="ECO:0000256" key="1">
    <source>
        <dbReference type="ARBA" id="ARBA00022679"/>
    </source>
</evidence>
<comment type="function">
    <text evidence="6">Catalyzes the thiamine diphosphate-dependent decarboxylation of 2-oxoglutarate and the subsequent addition of the resulting succinic semialdehyde-thiamine pyrophosphate anion to isochorismate to yield 2-succinyl-5-enolpyruvyl-6-hydroxy-3-cyclohexene-1-carboxylate (SEPHCHC).</text>
</comment>
<evidence type="ECO:0000256" key="5">
    <source>
        <dbReference type="ARBA" id="ARBA00023211"/>
    </source>
</evidence>
<dbReference type="Pfam" id="PF02775">
    <property type="entry name" value="TPP_enzyme_C"/>
    <property type="match status" value="1"/>
</dbReference>
<comment type="cofactor">
    <cofactor evidence="6">
        <name>thiamine diphosphate</name>
        <dbReference type="ChEBI" id="CHEBI:58937"/>
    </cofactor>
    <text evidence="6">Binds 1 thiamine pyrophosphate per subunit.</text>
</comment>
<comment type="pathway">
    <text evidence="6">Quinol/quinone metabolism; menaquinone biosynthesis.</text>
</comment>
<dbReference type="PANTHER" id="PTHR42916:SF1">
    <property type="entry name" value="PROTEIN PHYLLO, CHLOROPLASTIC"/>
    <property type="match status" value="1"/>
</dbReference>
<organism evidence="9">
    <name type="scientific">Nakamurella sp. A5-74</name>
    <dbReference type="NCBI Taxonomy" id="3158264"/>
    <lineage>
        <taxon>Bacteria</taxon>
        <taxon>Bacillati</taxon>
        <taxon>Actinomycetota</taxon>
        <taxon>Actinomycetes</taxon>
        <taxon>Nakamurellales</taxon>
        <taxon>Nakamurellaceae</taxon>
        <taxon>Nakamurella</taxon>
    </lineage>
</organism>
<sequence>MTAQSPSGPAVPPAVLLARTLVLAAIGHGLTDAVLSPGSRNAPLSLALHAADAAGLLRLHVRVDERSAGFLALGLGRASGRPALVSTTSGTAVANLHPAVLEAHHGGVPMIVLSADRPPALRALGANQVIDQRQVFSGALRWFEEPEPPAPHSDPEQWRAMFQHALRASVGALPGPVQLNLPFDVPLLPEAAESEDPDRWLSQVRPGGFEAHPATDAEPVAAPEPGERVLFVADLTHPAAAGVAAAGQLVVSEAGGAAGPRVLEAGIPLLEADFAGDLFAGATPDRVVVLGRPTLYRAVSALLGSAPVIDVVGPTGPVADPTGRARTVSGALAAILGPAPTEFREAWLDADSAVRDVLAEAVAGHDLGLGPLLARTVVASLPTSAMLVLGSSQTPRDVGRFSCCRAGVRVLANRGVAGIDGTVSTAIGAALADPERPTVALLGDLTFLHELNGLLIGPHEPVPDLTFVVSNNDGGAIFGTLEPGAAQYVRPFERVFATPLGVQLGQVVESLGYEHLMVTDPEELAAELTAEALQGTGIRVIEVPTDRSSLREFSATVRGSVDRALRR</sequence>
<evidence type="ECO:0000256" key="3">
    <source>
        <dbReference type="ARBA" id="ARBA00022842"/>
    </source>
</evidence>
<keyword evidence="2 6" id="KW-0479">Metal-binding</keyword>
<keyword evidence="6" id="KW-0474">Menaquinone biosynthesis</keyword>
<dbReference type="AlphaFoldDB" id="A0AAU8DSK0"/>
<comment type="similarity">
    <text evidence="6">Belongs to the TPP enzyme family. MenD subfamily.</text>
</comment>
<dbReference type="GO" id="GO:0000287">
    <property type="term" value="F:magnesium ion binding"/>
    <property type="evidence" value="ECO:0007669"/>
    <property type="project" value="UniProtKB-UniRule"/>
</dbReference>
<keyword evidence="4 6" id="KW-0786">Thiamine pyrophosphate</keyword>
<keyword evidence="5 6" id="KW-0464">Manganese</keyword>
<dbReference type="HAMAP" id="MF_01659">
    <property type="entry name" value="MenD"/>
    <property type="match status" value="1"/>
</dbReference>
<dbReference type="GO" id="GO:0070204">
    <property type="term" value="F:2-succinyl-5-enolpyruvyl-6-hydroxy-3-cyclohexene-1-carboxylic-acid synthase activity"/>
    <property type="evidence" value="ECO:0007669"/>
    <property type="project" value="UniProtKB-UniRule"/>
</dbReference>